<comment type="caution">
    <text evidence="8">The sequence shown here is derived from an EMBL/GenBank/DDBJ whole genome shotgun (WGS) entry which is preliminary data.</text>
</comment>
<comment type="function">
    <text evidence="7">Serine hydrolase involved in the detoxification of formaldehyde.</text>
</comment>
<dbReference type="GO" id="GO:0018738">
    <property type="term" value="F:S-formylglutathione hydrolase activity"/>
    <property type="evidence" value="ECO:0007669"/>
    <property type="project" value="UniProtKB-UniRule"/>
</dbReference>
<dbReference type="PANTHER" id="PTHR10061">
    <property type="entry name" value="S-FORMYLGLUTATHIONE HYDROLASE"/>
    <property type="match status" value="1"/>
</dbReference>
<feature type="active site" description="Charge relay system" evidence="6">
    <location>
        <position position="152"/>
    </location>
</feature>
<name>A0A2U2N8H4_9GAMM</name>
<keyword evidence="9" id="KW-1185">Reference proteome</keyword>
<evidence type="ECO:0000256" key="2">
    <source>
        <dbReference type="ARBA" id="ARBA00022487"/>
    </source>
</evidence>
<feature type="active site" description="Charge relay system" evidence="6">
    <location>
        <position position="228"/>
    </location>
</feature>
<keyword evidence="3 7" id="KW-0378">Hydrolase</keyword>
<dbReference type="SUPFAM" id="SSF53474">
    <property type="entry name" value="alpha/beta-Hydrolases"/>
    <property type="match status" value="1"/>
</dbReference>
<evidence type="ECO:0000256" key="6">
    <source>
        <dbReference type="PIRSR" id="PIRSR614186-1"/>
    </source>
</evidence>
<evidence type="ECO:0000256" key="7">
    <source>
        <dbReference type="RuleBase" id="RU363068"/>
    </source>
</evidence>
<comment type="similarity">
    <text evidence="1 7">Belongs to the esterase D family.</text>
</comment>
<feature type="active site" description="Charge relay system" evidence="6">
    <location>
        <position position="261"/>
    </location>
</feature>
<dbReference type="InterPro" id="IPR014186">
    <property type="entry name" value="S-formylglutathione_hydrol"/>
</dbReference>
<evidence type="ECO:0000313" key="8">
    <source>
        <dbReference type="EMBL" id="PWG65430.1"/>
    </source>
</evidence>
<accession>A0A2U2N8H4</accession>
<dbReference type="InterPro" id="IPR029058">
    <property type="entry name" value="AB_hydrolase_fold"/>
</dbReference>
<sequence>MGGTMTLEPVAESRCFEGRVARYRHRSEVLDCEMTSGIYLPPQAERRPVPVLYWLSGLTCTDENFMHKAGAQRVAAELGMAIVCPDTSPRGTDLPGEHESYDLGSGAGFYVNATQAPWSAHYRMYDYVVEELPAVVESRLPIGPARAISGHSMGGHGALICALREPRRYLSVSAFSPVVNPTEVPWGQKAFSHYLGDDPADWREWDACALIRERGSALPLRVEQGEADGFLGEQLQPERLAEACREAGVTLDLRERPGYDHSYYFIATFIDHHLRYHARALGIG</sequence>
<dbReference type="Proteomes" id="UP000245474">
    <property type="component" value="Unassembled WGS sequence"/>
</dbReference>
<dbReference type="GO" id="GO:0046294">
    <property type="term" value="P:formaldehyde catabolic process"/>
    <property type="evidence" value="ECO:0007669"/>
    <property type="project" value="InterPro"/>
</dbReference>
<dbReference type="Gene3D" id="3.40.50.1820">
    <property type="entry name" value="alpha/beta hydrolase"/>
    <property type="match status" value="1"/>
</dbReference>
<reference evidence="8 9" key="1">
    <citation type="submission" date="2018-05" db="EMBL/GenBank/DDBJ databases">
        <title>Spiribacter halobius sp. nov., a moderately halophilic bacterium isolated from marine solar saltern.</title>
        <authorList>
            <person name="Zheng W.-S."/>
            <person name="Lu D.-C."/>
            <person name="Du Z.-J."/>
        </authorList>
    </citation>
    <scope>NUCLEOTIDE SEQUENCE [LARGE SCALE GENOMIC DNA]</scope>
    <source>
        <strain evidence="8 9">E85</strain>
    </source>
</reference>
<protein>
    <recommendedName>
        <fullName evidence="5 7">S-formylglutathione hydrolase</fullName>
        <ecNumber evidence="5 7">3.1.2.12</ecNumber>
    </recommendedName>
</protein>
<dbReference type="InterPro" id="IPR000801">
    <property type="entry name" value="Esterase-like"/>
</dbReference>
<dbReference type="FunFam" id="3.40.50.1820:FF:000002">
    <property type="entry name" value="S-formylglutathione hydrolase"/>
    <property type="match status" value="1"/>
</dbReference>
<proteinExistence type="inferred from homology"/>
<keyword evidence="2 7" id="KW-0719">Serine esterase</keyword>
<dbReference type="PANTHER" id="PTHR10061:SF1">
    <property type="entry name" value="S-FORMYLGLUTATHIONE HYDROLASE YEIG"/>
    <property type="match status" value="1"/>
</dbReference>
<evidence type="ECO:0000256" key="4">
    <source>
        <dbReference type="ARBA" id="ARBA00047590"/>
    </source>
</evidence>
<evidence type="ECO:0000313" key="9">
    <source>
        <dbReference type="Proteomes" id="UP000245474"/>
    </source>
</evidence>
<evidence type="ECO:0000256" key="1">
    <source>
        <dbReference type="ARBA" id="ARBA00005622"/>
    </source>
</evidence>
<dbReference type="EMBL" id="QFFI01000002">
    <property type="protein sequence ID" value="PWG65430.1"/>
    <property type="molecule type" value="Genomic_DNA"/>
</dbReference>
<dbReference type="EC" id="3.1.2.12" evidence="5 7"/>
<dbReference type="Pfam" id="PF00756">
    <property type="entry name" value="Esterase"/>
    <property type="match status" value="1"/>
</dbReference>
<dbReference type="GO" id="GO:0052689">
    <property type="term" value="F:carboxylic ester hydrolase activity"/>
    <property type="evidence" value="ECO:0007669"/>
    <property type="project" value="UniProtKB-KW"/>
</dbReference>
<dbReference type="OrthoDB" id="9782200at2"/>
<organism evidence="8 9">
    <name type="scientific">Sediminicurvatus halobius</name>
    <dbReference type="NCBI Taxonomy" id="2182432"/>
    <lineage>
        <taxon>Bacteria</taxon>
        <taxon>Pseudomonadati</taxon>
        <taxon>Pseudomonadota</taxon>
        <taxon>Gammaproteobacteria</taxon>
        <taxon>Chromatiales</taxon>
        <taxon>Ectothiorhodospiraceae</taxon>
        <taxon>Sediminicurvatus</taxon>
    </lineage>
</organism>
<dbReference type="NCBIfam" id="TIGR02821">
    <property type="entry name" value="fghA_ester_D"/>
    <property type="match status" value="1"/>
</dbReference>
<dbReference type="AlphaFoldDB" id="A0A2U2N8H4"/>
<dbReference type="GO" id="GO:0005829">
    <property type="term" value="C:cytosol"/>
    <property type="evidence" value="ECO:0007669"/>
    <property type="project" value="TreeGrafter"/>
</dbReference>
<evidence type="ECO:0000256" key="3">
    <source>
        <dbReference type="ARBA" id="ARBA00022801"/>
    </source>
</evidence>
<gene>
    <name evidence="8" type="primary">fghA</name>
    <name evidence="8" type="ORF">DEM34_01425</name>
</gene>
<comment type="catalytic activity">
    <reaction evidence="4 7">
        <text>S-formylglutathione + H2O = formate + glutathione + H(+)</text>
        <dbReference type="Rhea" id="RHEA:14961"/>
        <dbReference type="ChEBI" id="CHEBI:15377"/>
        <dbReference type="ChEBI" id="CHEBI:15378"/>
        <dbReference type="ChEBI" id="CHEBI:15740"/>
        <dbReference type="ChEBI" id="CHEBI:57688"/>
        <dbReference type="ChEBI" id="CHEBI:57925"/>
        <dbReference type="EC" id="3.1.2.12"/>
    </reaction>
</comment>
<evidence type="ECO:0000256" key="5">
    <source>
        <dbReference type="NCBIfam" id="TIGR02821"/>
    </source>
</evidence>